<sequence length="161" mass="18704">MYDREAAVWYADKWWDGRNPQYPSFDVDCTNFISQCLRAGGAPMHGSPVRDRGWWITNTNWSFSWSVAHSLRWYLAGSKKGLTAYQVQSAVELQLGDVILYDFQGDGRFDHSTIVTAKDGSSPLVNAHTYDVQRRSWDYKDSYAYRPNAKYIFFRINDEFS</sequence>
<accession>A0ABR8PKJ0</accession>
<dbReference type="Proteomes" id="UP000659496">
    <property type="component" value="Unassembled WGS sequence"/>
</dbReference>
<comment type="caution">
    <text evidence="2">The sequence shown here is derived from an EMBL/GenBank/DDBJ whole genome shotgun (WGS) entry which is preliminary data.</text>
</comment>
<dbReference type="Pfam" id="PF12671">
    <property type="entry name" value="Amidase_6"/>
    <property type="match status" value="1"/>
</dbReference>
<evidence type="ECO:0000313" key="3">
    <source>
        <dbReference type="Proteomes" id="UP000659496"/>
    </source>
</evidence>
<keyword evidence="3" id="KW-1185">Reference proteome</keyword>
<dbReference type="EMBL" id="JACSQY010000007">
    <property type="protein sequence ID" value="MBD7908685.1"/>
    <property type="molecule type" value="Genomic_DNA"/>
</dbReference>
<dbReference type="InterPro" id="IPR024301">
    <property type="entry name" value="Amidase_6"/>
</dbReference>
<protein>
    <submittedName>
        <fullName evidence="2">Amidase domain-containing protein</fullName>
    </submittedName>
</protein>
<reference evidence="2 3" key="1">
    <citation type="submission" date="2020-08" db="EMBL/GenBank/DDBJ databases">
        <title>A Genomic Blueprint of the Chicken Gut Microbiome.</title>
        <authorList>
            <person name="Gilroy R."/>
            <person name="Ravi A."/>
            <person name="Getino M."/>
            <person name="Pursley I."/>
            <person name="Horton D.L."/>
            <person name="Alikhan N.-F."/>
            <person name="Baker D."/>
            <person name="Gharbi K."/>
            <person name="Hall N."/>
            <person name="Watson M."/>
            <person name="Adriaenssens E.M."/>
            <person name="Foster-Nyarko E."/>
            <person name="Jarju S."/>
            <person name="Secka A."/>
            <person name="Antonio M."/>
            <person name="Oren A."/>
            <person name="Chaudhuri R."/>
            <person name="La Ragione R.M."/>
            <person name="Hildebrand F."/>
            <person name="Pallen M.J."/>
        </authorList>
    </citation>
    <scope>NUCLEOTIDE SEQUENCE [LARGE SCALE GENOMIC DNA]</scope>
    <source>
        <strain evidence="2 3">Sa3CUA8</strain>
    </source>
</reference>
<gene>
    <name evidence="2" type="ORF">H9659_10120</name>
</gene>
<evidence type="ECO:0000259" key="1">
    <source>
        <dbReference type="Pfam" id="PF12671"/>
    </source>
</evidence>
<proteinExistence type="predicted"/>
<feature type="domain" description="Putative amidase" evidence="1">
    <location>
        <begin position="2"/>
        <end position="151"/>
    </location>
</feature>
<dbReference type="PANTHER" id="PTHR40032">
    <property type="entry name" value="EXPORTED PROTEIN-RELATED"/>
    <property type="match status" value="1"/>
</dbReference>
<dbReference type="PANTHER" id="PTHR40032:SF1">
    <property type="entry name" value="EXPORTED PROTEIN"/>
    <property type="match status" value="1"/>
</dbReference>
<dbReference type="RefSeq" id="WP_191690082.1">
    <property type="nucleotide sequence ID" value="NZ_JACSQY010000007.1"/>
</dbReference>
<evidence type="ECO:0000313" key="2">
    <source>
        <dbReference type="EMBL" id="MBD7908685.1"/>
    </source>
</evidence>
<name>A0ABR8PKJ0_9BACL</name>
<organism evidence="2 3">
    <name type="scientific">Sporosarcina gallistercoris</name>
    <dbReference type="NCBI Taxonomy" id="2762245"/>
    <lineage>
        <taxon>Bacteria</taxon>
        <taxon>Bacillati</taxon>
        <taxon>Bacillota</taxon>
        <taxon>Bacilli</taxon>
        <taxon>Bacillales</taxon>
        <taxon>Caryophanaceae</taxon>
        <taxon>Sporosarcina</taxon>
    </lineage>
</organism>